<evidence type="ECO:0000313" key="3">
    <source>
        <dbReference type="Proteomes" id="UP000436006"/>
    </source>
</evidence>
<keyword evidence="3" id="KW-1185">Reference proteome</keyword>
<evidence type="ECO:0000313" key="2">
    <source>
        <dbReference type="EMBL" id="MVM33480.1"/>
    </source>
</evidence>
<sequence length="227" mass="24888">MNTLVRYILIIGLLTIKTSTFAQTVYAGESTIDKAKVSGLYLTLQGDGKQIEKDWETQLQKFGRLTSSRGTYRVPNASISSISSEPINLVSTVKSSRTSATIFAGFDLGNGNFVTPGGTGYSAAEALLKGFADSTLYGQEVKTAEGGFDEAQKNHQKMVRKGEQLQRAIEQNGKEKEKLLKRIDENAKELEQLNKDVETNKTDQATALTELESRKSNIEAVKAKKNN</sequence>
<organism evidence="2 3">
    <name type="scientific">Spirosoma arboris</name>
    <dbReference type="NCBI Taxonomy" id="2682092"/>
    <lineage>
        <taxon>Bacteria</taxon>
        <taxon>Pseudomonadati</taxon>
        <taxon>Bacteroidota</taxon>
        <taxon>Cytophagia</taxon>
        <taxon>Cytophagales</taxon>
        <taxon>Cytophagaceae</taxon>
        <taxon>Spirosoma</taxon>
    </lineage>
</organism>
<dbReference type="Proteomes" id="UP000436006">
    <property type="component" value="Unassembled WGS sequence"/>
</dbReference>
<comment type="caution">
    <text evidence="2">The sequence shown here is derived from an EMBL/GenBank/DDBJ whole genome shotgun (WGS) entry which is preliminary data.</text>
</comment>
<keyword evidence="1" id="KW-0175">Coiled coil</keyword>
<protein>
    <submittedName>
        <fullName evidence="2">Uncharacterized protein</fullName>
    </submittedName>
</protein>
<feature type="coiled-coil region" evidence="1">
    <location>
        <begin position="148"/>
        <end position="203"/>
    </location>
</feature>
<dbReference type="RefSeq" id="WP_157588196.1">
    <property type="nucleotide sequence ID" value="NZ_WPIN01000011.1"/>
</dbReference>
<evidence type="ECO:0000256" key="1">
    <source>
        <dbReference type="SAM" id="Coils"/>
    </source>
</evidence>
<proteinExistence type="predicted"/>
<reference evidence="2 3" key="1">
    <citation type="submission" date="2019-12" db="EMBL/GenBank/DDBJ databases">
        <title>Spirosoma sp. HMF4905 genome sequencing and assembly.</title>
        <authorList>
            <person name="Kang H."/>
            <person name="Cha I."/>
            <person name="Kim H."/>
            <person name="Joh K."/>
        </authorList>
    </citation>
    <scope>NUCLEOTIDE SEQUENCE [LARGE SCALE GENOMIC DNA]</scope>
    <source>
        <strain evidence="2 3">HMF4905</strain>
    </source>
</reference>
<dbReference type="AlphaFoldDB" id="A0A7K1SI38"/>
<dbReference type="EMBL" id="WPIN01000011">
    <property type="protein sequence ID" value="MVM33480.1"/>
    <property type="molecule type" value="Genomic_DNA"/>
</dbReference>
<accession>A0A7K1SI38</accession>
<name>A0A7K1SI38_9BACT</name>
<gene>
    <name evidence="2" type="ORF">GO755_25815</name>
</gene>